<protein>
    <submittedName>
        <fullName evidence="8">NAD(P)/FAD-dependent oxidoreductase</fullName>
    </submittedName>
</protein>
<dbReference type="Gene3D" id="3.30.390.30">
    <property type="match status" value="1"/>
</dbReference>
<feature type="binding site" evidence="4">
    <location>
        <position position="303"/>
    </location>
    <ligand>
        <name>FAD</name>
        <dbReference type="ChEBI" id="CHEBI:57692"/>
    </ligand>
</feature>
<dbReference type="InterPro" id="IPR023753">
    <property type="entry name" value="FAD/NAD-binding_dom"/>
</dbReference>
<dbReference type="InterPro" id="IPR016156">
    <property type="entry name" value="FAD/NAD-linked_Rdtase_dimer_sf"/>
</dbReference>
<dbReference type="Proteomes" id="UP000590460">
    <property type="component" value="Unassembled WGS sequence"/>
</dbReference>
<dbReference type="GO" id="GO:0000166">
    <property type="term" value="F:nucleotide binding"/>
    <property type="evidence" value="ECO:0007669"/>
    <property type="project" value="UniProtKB-KW"/>
</dbReference>
<dbReference type="PRINTS" id="PR00368">
    <property type="entry name" value="FADPNR"/>
</dbReference>
<dbReference type="EMBL" id="JAAXPO010000002">
    <property type="protein sequence ID" value="NKZ17928.1"/>
    <property type="molecule type" value="Genomic_DNA"/>
</dbReference>
<dbReference type="InterPro" id="IPR004099">
    <property type="entry name" value="Pyr_nucl-diS_OxRdtase_dimer"/>
</dbReference>
<feature type="binding site" evidence="4">
    <location>
        <begin position="175"/>
        <end position="182"/>
    </location>
    <ligand>
        <name>NAD(+)</name>
        <dbReference type="ChEBI" id="CHEBI:57540"/>
    </ligand>
</feature>
<dbReference type="AlphaFoldDB" id="A0A846ZAY6"/>
<dbReference type="Pfam" id="PF02852">
    <property type="entry name" value="Pyr_redox_dim"/>
    <property type="match status" value="1"/>
</dbReference>
<feature type="disulfide bond" description="Redox-active" evidence="5">
    <location>
        <begin position="43"/>
        <end position="48"/>
    </location>
</feature>
<evidence type="ECO:0000313" key="9">
    <source>
        <dbReference type="Proteomes" id="UP000590460"/>
    </source>
</evidence>
<proteinExistence type="inferred from homology"/>
<evidence type="ECO:0000256" key="3">
    <source>
        <dbReference type="ARBA" id="ARBA00022827"/>
    </source>
</evidence>
<comment type="similarity">
    <text evidence="1">Belongs to the class-I pyridine nucleotide-disulfide oxidoreductase family.</text>
</comment>
<comment type="cofactor">
    <cofactor evidence="4">
        <name>FAD</name>
        <dbReference type="ChEBI" id="CHEBI:57692"/>
    </cofactor>
    <text evidence="4">Binds 1 FAD per subunit.</text>
</comment>
<dbReference type="RefSeq" id="WP_168675959.1">
    <property type="nucleotide sequence ID" value="NZ_BPKV01000001.1"/>
</dbReference>
<evidence type="ECO:0000313" key="8">
    <source>
        <dbReference type="EMBL" id="NKZ17928.1"/>
    </source>
</evidence>
<evidence type="ECO:0000259" key="7">
    <source>
        <dbReference type="Pfam" id="PF07992"/>
    </source>
</evidence>
<reference evidence="8 9" key="1">
    <citation type="submission" date="2020-04" db="EMBL/GenBank/DDBJ databases">
        <title>MicrobeNet Type strains.</title>
        <authorList>
            <person name="Nicholson A.C."/>
        </authorList>
    </citation>
    <scope>NUCLEOTIDE SEQUENCE [LARGE SCALE GENOMIC DNA]</scope>
    <source>
        <strain evidence="8 9">CCUG 54536</strain>
    </source>
</reference>
<feature type="binding site" evidence="4">
    <location>
        <position position="263"/>
    </location>
    <ligand>
        <name>NAD(+)</name>
        <dbReference type="ChEBI" id="CHEBI:57540"/>
    </ligand>
</feature>
<dbReference type="PANTHER" id="PTHR43014">
    <property type="entry name" value="MERCURIC REDUCTASE"/>
    <property type="match status" value="1"/>
</dbReference>
<gene>
    <name evidence="8" type="ORF">HF966_01790</name>
</gene>
<keyword evidence="2" id="KW-0285">Flavoprotein</keyword>
<dbReference type="SUPFAM" id="SSF51905">
    <property type="entry name" value="FAD/NAD(P)-binding domain"/>
    <property type="match status" value="1"/>
</dbReference>
<feature type="domain" description="Pyridine nucleotide-disulphide oxidoreductase dimerisation" evidence="6">
    <location>
        <begin position="340"/>
        <end position="442"/>
    </location>
</feature>
<feature type="domain" description="FAD/NAD(P)-binding" evidence="7">
    <location>
        <begin position="7"/>
        <end position="309"/>
    </location>
</feature>
<organism evidence="8 9">
    <name type="scientific">Leuconostoc holzapfelii</name>
    <dbReference type="NCBI Taxonomy" id="434464"/>
    <lineage>
        <taxon>Bacteria</taxon>
        <taxon>Bacillati</taxon>
        <taxon>Bacillota</taxon>
        <taxon>Bacilli</taxon>
        <taxon>Lactobacillales</taxon>
        <taxon>Lactobacillaceae</taxon>
        <taxon>Leuconostoc</taxon>
    </lineage>
</organism>
<evidence type="ECO:0000256" key="1">
    <source>
        <dbReference type="ARBA" id="ARBA00007532"/>
    </source>
</evidence>
<feature type="binding site" evidence="4">
    <location>
        <position position="52"/>
    </location>
    <ligand>
        <name>FAD</name>
        <dbReference type="ChEBI" id="CHEBI:57692"/>
    </ligand>
</feature>
<keyword evidence="4" id="KW-0547">Nucleotide-binding</keyword>
<dbReference type="PRINTS" id="PR00411">
    <property type="entry name" value="PNDRDTASEI"/>
</dbReference>
<dbReference type="Gene3D" id="3.50.50.60">
    <property type="entry name" value="FAD/NAD(P)-binding domain"/>
    <property type="match status" value="2"/>
</dbReference>
<dbReference type="InterPro" id="IPR036188">
    <property type="entry name" value="FAD/NAD-bd_sf"/>
</dbReference>
<accession>A0A846ZAY6</accession>
<evidence type="ECO:0000259" key="6">
    <source>
        <dbReference type="Pfam" id="PF02852"/>
    </source>
</evidence>
<comment type="caution">
    <text evidence="8">The sequence shown here is derived from an EMBL/GenBank/DDBJ whole genome shotgun (WGS) entry which is preliminary data.</text>
</comment>
<keyword evidence="3 4" id="KW-0274">FAD</keyword>
<dbReference type="SUPFAM" id="SSF55424">
    <property type="entry name" value="FAD/NAD-linked reductases, dimerisation (C-terminal) domain"/>
    <property type="match status" value="1"/>
</dbReference>
<dbReference type="InterPro" id="IPR001100">
    <property type="entry name" value="Pyr_nuc-diS_OxRdtase"/>
</dbReference>
<name>A0A846ZAY6_9LACO</name>
<sequence length="445" mass="48106">MTKYEFDLGVIGAGPAGLAAAYAAQALGKQVAIFEDYLWGGTCPNYGCDPKKILLAAVEGIHRQSALQNLGLRGLLTIDWSALMAHKQRYVDAVEPRKIRGLDEAGITRFCGRAAFVNADTVSVGETGDQIKARDWVIATGQRPKTLTFPGAELAEDSEAFLNLPVMPEDVTFIGAGYIGMEFANITQAAGAHTRIVTAGPTALRSFDQTLVRQLITDMQETGIDWYFNATVQQIMQTPSGRLTVTLTDGTQFETERVFATAGRVANADQLQLENAGVVWETTEIPVDDHLRTSNPHIYAIGDVGGSPVAKLVPTGNHEGRYVAQVITGLTTAAITYPAIPGVVFGTQHIAQVGLSVEAGQTKGYRVTDVDMSQVMPFYRYNDTARVRTVLDDDGYIVGASVIAAEAEEVINYFVTAINERRTLAETQANLYAYPSLGSEFATFY</sequence>
<dbReference type="GO" id="GO:0016491">
    <property type="term" value="F:oxidoreductase activity"/>
    <property type="evidence" value="ECO:0007669"/>
    <property type="project" value="InterPro"/>
</dbReference>
<keyword evidence="4" id="KW-0520">NAD</keyword>
<evidence type="ECO:0000256" key="5">
    <source>
        <dbReference type="PIRSR" id="PIRSR000350-4"/>
    </source>
</evidence>
<evidence type="ECO:0000256" key="2">
    <source>
        <dbReference type="ARBA" id="ARBA00022630"/>
    </source>
</evidence>
<evidence type="ECO:0000256" key="4">
    <source>
        <dbReference type="PIRSR" id="PIRSR000350-3"/>
    </source>
</evidence>
<dbReference type="Pfam" id="PF07992">
    <property type="entry name" value="Pyr_redox_2"/>
    <property type="match status" value="1"/>
</dbReference>
<dbReference type="PIRSF" id="PIRSF000350">
    <property type="entry name" value="Mercury_reductase_MerA"/>
    <property type="match status" value="1"/>
</dbReference>
<dbReference type="PANTHER" id="PTHR43014:SF5">
    <property type="entry name" value="GLUTATHIONE REDUCTASE (NADPH)"/>
    <property type="match status" value="1"/>
</dbReference>